<dbReference type="Proteomes" id="UP000184406">
    <property type="component" value="Unassembled WGS sequence"/>
</dbReference>
<dbReference type="EMBL" id="FQUX01000002">
    <property type="protein sequence ID" value="SHE96433.1"/>
    <property type="molecule type" value="Genomic_DNA"/>
</dbReference>
<dbReference type="InterPro" id="IPR009057">
    <property type="entry name" value="Homeodomain-like_sf"/>
</dbReference>
<feature type="domain" description="HTH araC/xylS-type" evidence="4">
    <location>
        <begin position="173"/>
        <end position="269"/>
    </location>
</feature>
<evidence type="ECO:0000256" key="2">
    <source>
        <dbReference type="ARBA" id="ARBA00023125"/>
    </source>
</evidence>
<dbReference type="GO" id="GO:0003700">
    <property type="term" value="F:DNA-binding transcription factor activity"/>
    <property type="evidence" value="ECO:0007669"/>
    <property type="project" value="InterPro"/>
</dbReference>
<dbReference type="InterPro" id="IPR018060">
    <property type="entry name" value="HTH_AraC"/>
</dbReference>
<evidence type="ECO:0000313" key="5">
    <source>
        <dbReference type="EMBL" id="SHE96433.1"/>
    </source>
</evidence>
<dbReference type="PANTHER" id="PTHR43280:SF2">
    <property type="entry name" value="HTH-TYPE TRANSCRIPTIONAL REGULATOR EXSA"/>
    <property type="match status" value="1"/>
</dbReference>
<accession>A0A1M4XT29</accession>
<evidence type="ECO:0000259" key="4">
    <source>
        <dbReference type="PROSITE" id="PS01124"/>
    </source>
</evidence>
<keyword evidence="2" id="KW-0238">DNA-binding</keyword>
<reference evidence="6" key="1">
    <citation type="submission" date="2016-11" db="EMBL/GenBank/DDBJ databases">
        <authorList>
            <person name="Varghese N."/>
            <person name="Submissions S."/>
        </authorList>
    </citation>
    <scope>NUCLEOTIDE SEQUENCE [LARGE SCALE GENOMIC DNA]</scope>
    <source>
        <strain evidence="6">DSM 17539</strain>
    </source>
</reference>
<dbReference type="GO" id="GO:0043565">
    <property type="term" value="F:sequence-specific DNA binding"/>
    <property type="evidence" value="ECO:0007669"/>
    <property type="project" value="InterPro"/>
</dbReference>
<gene>
    <name evidence="5" type="ORF">SAMN03080594_102183</name>
</gene>
<dbReference type="PROSITE" id="PS01124">
    <property type="entry name" value="HTH_ARAC_FAMILY_2"/>
    <property type="match status" value="1"/>
</dbReference>
<evidence type="ECO:0000313" key="6">
    <source>
        <dbReference type="Proteomes" id="UP000184406"/>
    </source>
</evidence>
<proteinExistence type="predicted"/>
<protein>
    <submittedName>
        <fullName evidence="5">Helix-turn-helix domain-containing protein</fullName>
    </submittedName>
</protein>
<keyword evidence="3" id="KW-0804">Transcription</keyword>
<dbReference type="RefSeq" id="WP_218587908.1">
    <property type="nucleotide sequence ID" value="NZ_FQUX01000002.1"/>
</dbReference>
<keyword evidence="6" id="KW-1185">Reference proteome</keyword>
<evidence type="ECO:0000256" key="3">
    <source>
        <dbReference type="ARBA" id="ARBA00023163"/>
    </source>
</evidence>
<keyword evidence="1" id="KW-0805">Transcription regulation</keyword>
<evidence type="ECO:0000256" key="1">
    <source>
        <dbReference type="ARBA" id="ARBA00023015"/>
    </source>
</evidence>
<organism evidence="5 6">
    <name type="scientific">Arenibacter palladensis</name>
    <dbReference type="NCBI Taxonomy" id="237373"/>
    <lineage>
        <taxon>Bacteria</taxon>
        <taxon>Pseudomonadati</taxon>
        <taxon>Bacteroidota</taxon>
        <taxon>Flavobacteriia</taxon>
        <taxon>Flavobacteriales</taxon>
        <taxon>Flavobacteriaceae</taxon>
        <taxon>Arenibacter</taxon>
    </lineage>
</organism>
<dbReference type="AlphaFoldDB" id="A0A1M4XT29"/>
<dbReference type="PANTHER" id="PTHR43280">
    <property type="entry name" value="ARAC-FAMILY TRANSCRIPTIONAL REGULATOR"/>
    <property type="match status" value="1"/>
</dbReference>
<sequence length="270" mass="31074">MPLLASRQKTSIDGIAMKFDIYSPMDILKPFILRYVISENEMPSAYKVFPSTGLVVGFQYKGQLSTLKENVENKLRSTGITGISDSYKTFKNSADIGTVLVYFTEFGFCHFNSHPANELFNLSLPLEDVFDKNKTMEVMEKLVLATTDIQRVQIVEEFLLSQLKDIKRDLLIEEAVKIIYQSKGTIRIKDLNERLFISQSPFEKRFRKVVGTTPKKFTSIVRFNAVLESLGKTESLTKICYENSFFDQAHFIKNFKQFTGDTPENFKRFL</sequence>
<dbReference type="Pfam" id="PF12833">
    <property type="entry name" value="HTH_18"/>
    <property type="match status" value="1"/>
</dbReference>
<dbReference type="SMART" id="SM00342">
    <property type="entry name" value="HTH_ARAC"/>
    <property type="match status" value="1"/>
</dbReference>
<dbReference type="SUPFAM" id="SSF46689">
    <property type="entry name" value="Homeodomain-like"/>
    <property type="match status" value="1"/>
</dbReference>
<name>A0A1M4XT29_9FLAO</name>
<dbReference type="Gene3D" id="1.10.10.60">
    <property type="entry name" value="Homeodomain-like"/>
    <property type="match status" value="1"/>
</dbReference>